<gene>
    <name evidence="1" type="ORF">GCM10010094_37950</name>
</gene>
<sequence length="65" mass="7155">MLGCWVPPSGEEAQDKIRRRVLFPRELERHASGAGFEVMDMLNEPEVVHTALIACAVVDRVGAPP</sequence>
<keyword evidence="2" id="KW-1185">Reference proteome</keyword>
<reference evidence="1" key="1">
    <citation type="journal article" date="2014" name="Int. J. Syst. Evol. Microbiol.">
        <title>Complete genome sequence of Corynebacterium casei LMG S-19264T (=DSM 44701T), isolated from a smear-ripened cheese.</title>
        <authorList>
            <consortium name="US DOE Joint Genome Institute (JGI-PGF)"/>
            <person name="Walter F."/>
            <person name="Albersmeier A."/>
            <person name="Kalinowski J."/>
            <person name="Ruckert C."/>
        </authorList>
    </citation>
    <scope>NUCLEOTIDE SEQUENCE</scope>
    <source>
        <strain evidence="1">JCM 3035</strain>
    </source>
</reference>
<dbReference type="AlphaFoldDB" id="A0A917QWF4"/>
<dbReference type="RefSeq" id="WP_246567872.1">
    <property type="nucleotide sequence ID" value="NZ_BMPQ01000008.1"/>
</dbReference>
<accession>A0A917QWF4</accession>
<proteinExistence type="predicted"/>
<dbReference type="EMBL" id="BMPQ01000008">
    <property type="protein sequence ID" value="GGK73288.1"/>
    <property type="molecule type" value="Genomic_DNA"/>
</dbReference>
<evidence type="ECO:0000313" key="2">
    <source>
        <dbReference type="Proteomes" id="UP000637788"/>
    </source>
</evidence>
<organism evidence="1 2">
    <name type="scientific">Streptomyces flaveus</name>
    <dbReference type="NCBI Taxonomy" id="66370"/>
    <lineage>
        <taxon>Bacteria</taxon>
        <taxon>Bacillati</taxon>
        <taxon>Actinomycetota</taxon>
        <taxon>Actinomycetes</taxon>
        <taxon>Kitasatosporales</taxon>
        <taxon>Streptomycetaceae</taxon>
        <taxon>Streptomyces</taxon>
        <taxon>Streptomyces aurantiacus group</taxon>
    </lineage>
</organism>
<evidence type="ECO:0000313" key="1">
    <source>
        <dbReference type="EMBL" id="GGK73288.1"/>
    </source>
</evidence>
<dbReference type="Proteomes" id="UP000637788">
    <property type="component" value="Unassembled WGS sequence"/>
</dbReference>
<name>A0A917QWF4_9ACTN</name>
<comment type="caution">
    <text evidence="1">The sequence shown here is derived from an EMBL/GenBank/DDBJ whole genome shotgun (WGS) entry which is preliminary data.</text>
</comment>
<protein>
    <submittedName>
        <fullName evidence="1">Uncharacterized protein</fullName>
    </submittedName>
</protein>
<reference evidence="1" key="2">
    <citation type="submission" date="2020-09" db="EMBL/GenBank/DDBJ databases">
        <authorList>
            <person name="Sun Q."/>
            <person name="Ohkuma M."/>
        </authorList>
    </citation>
    <scope>NUCLEOTIDE SEQUENCE</scope>
    <source>
        <strain evidence="1">JCM 3035</strain>
    </source>
</reference>